<proteinExistence type="inferred from homology"/>
<evidence type="ECO:0000256" key="10">
    <source>
        <dbReference type="ARBA" id="ARBA00023237"/>
    </source>
</evidence>
<dbReference type="Gene3D" id="2.170.130.10">
    <property type="entry name" value="TonB-dependent receptor, plug domain"/>
    <property type="match status" value="1"/>
</dbReference>
<keyword evidence="15" id="KW-0675">Receptor</keyword>
<evidence type="ECO:0000256" key="4">
    <source>
        <dbReference type="ARBA" id="ARBA00022496"/>
    </source>
</evidence>
<dbReference type="InterPro" id="IPR000531">
    <property type="entry name" value="Beta-barrel_TonB"/>
</dbReference>
<dbReference type="PANTHER" id="PTHR32552">
    <property type="entry name" value="FERRICHROME IRON RECEPTOR-RELATED"/>
    <property type="match status" value="1"/>
</dbReference>
<keyword evidence="5" id="KW-0812">Transmembrane</keyword>
<comment type="subcellular location">
    <subcellularLocation>
        <location evidence="1">Cell outer membrane</location>
        <topology evidence="1">Multi-pass membrane protein</topology>
    </subcellularLocation>
</comment>
<protein>
    <submittedName>
        <fullName evidence="15">TonB-dependent receptor</fullName>
    </submittedName>
</protein>
<dbReference type="InterPro" id="IPR036942">
    <property type="entry name" value="Beta-barrel_TonB_sf"/>
</dbReference>
<keyword evidence="6" id="KW-0408">Iron</keyword>
<evidence type="ECO:0000256" key="3">
    <source>
        <dbReference type="ARBA" id="ARBA00022452"/>
    </source>
</evidence>
<dbReference type="GO" id="GO:0009279">
    <property type="term" value="C:cell outer membrane"/>
    <property type="evidence" value="ECO:0007669"/>
    <property type="project" value="UniProtKB-SubCell"/>
</dbReference>
<keyword evidence="12" id="KW-0732">Signal</keyword>
<keyword evidence="7" id="KW-0406">Ion transport</keyword>
<dbReference type="InterPro" id="IPR039426">
    <property type="entry name" value="TonB-dep_rcpt-like"/>
</dbReference>
<dbReference type="AlphaFoldDB" id="A0A086PA97"/>
<dbReference type="SUPFAM" id="SSF56935">
    <property type="entry name" value="Porins"/>
    <property type="match status" value="1"/>
</dbReference>
<evidence type="ECO:0000256" key="8">
    <source>
        <dbReference type="ARBA" id="ARBA00023077"/>
    </source>
</evidence>
<keyword evidence="9 11" id="KW-0472">Membrane</keyword>
<evidence type="ECO:0000256" key="12">
    <source>
        <dbReference type="SAM" id="SignalP"/>
    </source>
</evidence>
<keyword evidence="4" id="KW-0410">Iron transport</keyword>
<evidence type="ECO:0000259" key="14">
    <source>
        <dbReference type="Pfam" id="PF07715"/>
    </source>
</evidence>
<dbReference type="InterPro" id="IPR037066">
    <property type="entry name" value="Plug_dom_sf"/>
</dbReference>
<gene>
    <name evidence="15" type="ORF">BV98_001517</name>
</gene>
<dbReference type="PANTHER" id="PTHR32552:SF81">
    <property type="entry name" value="TONB-DEPENDENT OUTER MEMBRANE RECEPTOR"/>
    <property type="match status" value="1"/>
</dbReference>
<dbReference type="GO" id="GO:0006826">
    <property type="term" value="P:iron ion transport"/>
    <property type="evidence" value="ECO:0007669"/>
    <property type="project" value="UniProtKB-KW"/>
</dbReference>
<evidence type="ECO:0000259" key="13">
    <source>
        <dbReference type="Pfam" id="PF00593"/>
    </source>
</evidence>
<dbReference type="InterPro" id="IPR012910">
    <property type="entry name" value="Plug_dom"/>
</dbReference>
<feature type="domain" description="TonB-dependent receptor-like beta-barrel" evidence="13">
    <location>
        <begin position="270"/>
        <end position="715"/>
    </location>
</feature>
<sequence length="765" mass="82918">MKLDRVTLFCSTAVGVLVFALAATPALAQSDALDPSITAEIIVTAQKREERLIDVPQSINVVTGRDIERFNLFNFADIQKLVPGLDISGGTVSLRGVKFNALSLTRPTVDIYFNEVLSERAAQIQSQYDVGQIEVLRGPQGTLRAGTGPSGAILIGTRRASLTDVEGYLMGSLTNLHTVNIQGAFSLPIVRDKLGLRVAGLYEKGRGADVRGVVNDIRDRSETWSGRASVAWAPTPDLRFDLVHQELDADAIALAQVEGTGEFGTISARDRRSVADGANRNGTRTSITTLNASWDLPGHRLSYIGGRQTTTYDLVQDLDTGNGLLSTPFFRLPVELYNNTVSRTRVWTHELRLERTGEHFWNYRVGIYRQNTNLDARVLIDFTGANGNCLAAPGPLAAFGLPCTQVDTSDAPHQIEMGYFTTHRFTFTPDDIVEVGARRSTTPFGNAWTGSASYTHQFHDDLSVYASWGRGFRPGGDEQFLIESNPQIPANEFGYRAEKSDSFEVGVKGLFFDDRLSFTLAGYYQKFDGFISNVQGIVCTGNPNGIGLIPGTVFATRDGLPPDGTNPCGSGSLGPTYNGDASVRGIELDMRLVMMAGWTSQFTASYANAHFDNAAIPCNDYNGDGEPDTNGIPAVQAGRYFSRCNSRASLGSLPKWQISANTEYSVALGKSASGYIRGLVNYAPSAEDSNDGRVVPSTFRADAFAGVTFTRLNASIEVFGRNIFNERTRVAAGGPIFSLFGAPTGYSPVTVRRPREVGVLARVNF</sequence>
<keyword evidence="2" id="KW-0813">Transport</keyword>
<evidence type="ECO:0000313" key="16">
    <source>
        <dbReference type="Proteomes" id="UP000024284"/>
    </source>
</evidence>
<feature type="chain" id="PRO_5001813298" evidence="12">
    <location>
        <begin position="29"/>
        <end position="765"/>
    </location>
</feature>
<evidence type="ECO:0000313" key="15">
    <source>
        <dbReference type="EMBL" id="KFG90315.1"/>
    </source>
</evidence>
<evidence type="ECO:0000256" key="9">
    <source>
        <dbReference type="ARBA" id="ARBA00023136"/>
    </source>
</evidence>
<reference evidence="15" key="1">
    <citation type="submission" date="2014-08" db="EMBL/GenBank/DDBJ databases">
        <title>Draft genome sequences of Sphingobium herbicidovorans.</title>
        <authorList>
            <person name="Gan H.M."/>
            <person name="Gan H.Y."/>
            <person name="Savka M.A."/>
        </authorList>
    </citation>
    <scope>NUCLEOTIDE SEQUENCE [LARGE SCALE GENOMIC DNA]</scope>
    <source>
        <strain evidence="15">NBRC 16415</strain>
    </source>
</reference>
<keyword evidence="16" id="KW-1185">Reference proteome</keyword>
<evidence type="ECO:0000256" key="2">
    <source>
        <dbReference type="ARBA" id="ARBA00022448"/>
    </source>
</evidence>
<evidence type="ECO:0000256" key="11">
    <source>
        <dbReference type="RuleBase" id="RU003357"/>
    </source>
</evidence>
<organism evidence="15 16">
    <name type="scientific">Sphingobium herbicidovorans (strain ATCC 700291 / DSM 11019 / CCUG 56400 / KCTC 2939 / LMG 18315 / NBRC 16415 / MH)</name>
    <name type="common">Sphingomonas herbicidovorans</name>
    <dbReference type="NCBI Taxonomy" id="1219045"/>
    <lineage>
        <taxon>Bacteria</taxon>
        <taxon>Pseudomonadati</taxon>
        <taxon>Pseudomonadota</taxon>
        <taxon>Alphaproteobacteria</taxon>
        <taxon>Sphingomonadales</taxon>
        <taxon>Sphingomonadaceae</taxon>
        <taxon>Sphingobium</taxon>
    </lineage>
</organism>
<name>A0A086PA97_SPHHM</name>
<evidence type="ECO:0000256" key="5">
    <source>
        <dbReference type="ARBA" id="ARBA00022692"/>
    </source>
</evidence>
<dbReference type="Pfam" id="PF07715">
    <property type="entry name" value="Plug"/>
    <property type="match status" value="1"/>
</dbReference>
<dbReference type="eggNOG" id="COG4771">
    <property type="taxonomic scope" value="Bacteria"/>
</dbReference>
<dbReference type="Pfam" id="PF00593">
    <property type="entry name" value="TonB_dep_Rec_b-barrel"/>
    <property type="match status" value="1"/>
</dbReference>
<evidence type="ECO:0000256" key="1">
    <source>
        <dbReference type="ARBA" id="ARBA00004571"/>
    </source>
</evidence>
<dbReference type="Proteomes" id="UP000024284">
    <property type="component" value="Unassembled WGS sequence"/>
</dbReference>
<comment type="caution">
    <text evidence="15">The sequence shown here is derived from an EMBL/GenBank/DDBJ whole genome shotgun (WGS) entry which is preliminary data.</text>
</comment>
<keyword evidence="3" id="KW-1134">Transmembrane beta strand</keyword>
<dbReference type="RefSeq" id="WP_037464325.1">
    <property type="nucleotide sequence ID" value="NZ_JFZA02000012.1"/>
</dbReference>
<feature type="domain" description="TonB-dependent receptor plug" evidence="14">
    <location>
        <begin position="52"/>
        <end position="151"/>
    </location>
</feature>
<comment type="similarity">
    <text evidence="11">Belongs to the TonB-dependent receptor family.</text>
</comment>
<dbReference type="EMBL" id="JFZA02000012">
    <property type="protein sequence ID" value="KFG90315.1"/>
    <property type="molecule type" value="Genomic_DNA"/>
</dbReference>
<dbReference type="STRING" id="76947.GCA_002080435_01473"/>
<keyword evidence="10" id="KW-0998">Cell outer membrane</keyword>
<accession>A0A086PA97</accession>
<keyword evidence="8 11" id="KW-0798">TonB box</keyword>
<dbReference type="Gene3D" id="2.40.170.20">
    <property type="entry name" value="TonB-dependent receptor, beta-barrel domain"/>
    <property type="match status" value="1"/>
</dbReference>
<dbReference type="PATRIC" id="fig|1219045.3.peg.1550"/>
<feature type="signal peptide" evidence="12">
    <location>
        <begin position="1"/>
        <end position="28"/>
    </location>
</feature>
<evidence type="ECO:0000256" key="7">
    <source>
        <dbReference type="ARBA" id="ARBA00023065"/>
    </source>
</evidence>
<evidence type="ECO:0000256" key="6">
    <source>
        <dbReference type="ARBA" id="ARBA00023004"/>
    </source>
</evidence>